<comment type="caution">
    <text evidence="1">The sequence shown here is derived from an EMBL/GenBank/DDBJ whole genome shotgun (WGS) entry which is preliminary data.</text>
</comment>
<dbReference type="AlphaFoldDB" id="A0A0G1RKX8"/>
<gene>
    <name evidence="1" type="ORF">UX80_C0009G0006</name>
</gene>
<dbReference type="Proteomes" id="UP000034307">
    <property type="component" value="Unassembled WGS sequence"/>
</dbReference>
<organism evidence="1 2">
    <name type="scientific">Candidatus Amesbacteria bacterium GW2011_GWA2_47_11b</name>
    <dbReference type="NCBI Taxonomy" id="1618358"/>
    <lineage>
        <taxon>Bacteria</taxon>
        <taxon>Candidatus Amesiibacteriota</taxon>
    </lineage>
</organism>
<dbReference type="STRING" id="1618358.UX80_C0009G0006"/>
<evidence type="ECO:0000313" key="2">
    <source>
        <dbReference type="Proteomes" id="UP000034307"/>
    </source>
</evidence>
<reference evidence="1 2" key="1">
    <citation type="journal article" date="2015" name="Nature">
        <title>rRNA introns, odd ribosomes, and small enigmatic genomes across a large radiation of phyla.</title>
        <authorList>
            <person name="Brown C.T."/>
            <person name="Hug L.A."/>
            <person name="Thomas B.C."/>
            <person name="Sharon I."/>
            <person name="Castelle C.J."/>
            <person name="Singh A."/>
            <person name="Wilkins M.J."/>
            <person name="Williams K.H."/>
            <person name="Banfield J.F."/>
        </authorList>
    </citation>
    <scope>NUCLEOTIDE SEQUENCE [LARGE SCALE GENOMIC DNA]</scope>
</reference>
<protein>
    <submittedName>
        <fullName evidence="1">Uncharacterized protein</fullName>
    </submittedName>
</protein>
<accession>A0A0G1RKX8</accession>
<sequence length="53" mass="5738">MALSIQPGLRYVVCFACGLLARVGGNQSDEEGKAERKGDQRFLKLVEGELQVG</sequence>
<evidence type="ECO:0000313" key="1">
    <source>
        <dbReference type="EMBL" id="KKU57791.1"/>
    </source>
</evidence>
<name>A0A0G1RKX8_9BACT</name>
<proteinExistence type="predicted"/>
<dbReference type="EMBL" id="LCNO01000009">
    <property type="protein sequence ID" value="KKU57791.1"/>
    <property type="molecule type" value="Genomic_DNA"/>
</dbReference>